<evidence type="ECO:0000256" key="1">
    <source>
        <dbReference type="SAM" id="MobiDB-lite"/>
    </source>
</evidence>
<dbReference type="OrthoDB" id="5244115at2"/>
<feature type="region of interest" description="Disordered" evidence="1">
    <location>
        <begin position="118"/>
        <end position="143"/>
    </location>
</feature>
<dbReference type="InterPro" id="IPR034768">
    <property type="entry name" value="4FE4S_WBL"/>
</dbReference>
<dbReference type="AlphaFoldDB" id="A0A261FTP2"/>
<feature type="compositionally biased region" description="Basic and acidic residues" evidence="1">
    <location>
        <begin position="125"/>
        <end position="143"/>
    </location>
</feature>
<accession>A0A261FTP2</accession>
<dbReference type="EMBL" id="MWWX01000005">
    <property type="protein sequence ID" value="OZG62560.1"/>
    <property type="molecule type" value="Genomic_DNA"/>
</dbReference>
<gene>
    <name evidence="3" type="ORF">BLEM_1106</name>
</gene>
<name>A0A261FTP2_9BIFI</name>
<feature type="domain" description="4Fe-4S Wbl-type" evidence="2">
    <location>
        <begin position="8"/>
        <end position="76"/>
    </location>
</feature>
<comment type="caution">
    <text evidence="3">The sequence shown here is derived from an EMBL/GenBank/DDBJ whole genome shotgun (WGS) entry which is preliminary data.</text>
</comment>
<dbReference type="Pfam" id="PF02467">
    <property type="entry name" value="Whib"/>
    <property type="match status" value="1"/>
</dbReference>
<dbReference type="Proteomes" id="UP000216352">
    <property type="component" value="Unassembled WGS sequence"/>
</dbReference>
<reference evidence="3 4" key="1">
    <citation type="journal article" date="2017" name="BMC Genomics">
        <title>Comparative genomic and phylogenomic analyses of the Bifidobacteriaceae family.</title>
        <authorList>
            <person name="Lugli G.A."/>
            <person name="Milani C."/>
            <person name="Turroni F."/>
            <person name="Duranti S."/>
            <person name="Mancabelli L."/>
            <person name="Mangifesta M."/>
            <person name="Ferrario C."/>
            <person name="Modesto M."/>
            <person name="Mattarelli P."/>
            <person name="Jiri K."/>
            <person name="van Sinderen D."/>
            <person name="Ventura M."/>
        </authorList>
    </citation>
    <scope>NUCLEOTIDE SEQUENCE [LARGE SCALE GENOMIC DNA]</scope>
    <source>
        <strain evidence="3 4">DSM 28807</strain>
    </source>
</reference>
<organism evidence="3 4">
    <name type="scientific">Bifidobacterium lemurum</name>
    <dbReference type="NCBI Taxonomy" id="1603886"/>
    <lineage>
        <taxon>Bacteria</taxon>
        <taxon>Bacillati</taxon>
        <taxon>Actinomycetota</taxon>
        <taxon>Actinomycetes</taxon>
        <taxon>Bifidobacteriales</taxon>
        <taxon>Bifidobacteriaceae</taxon>
        <taxon>Bifidobacterium</taxon>
    </lineage>
</organism>
<dbReference type="STRING" id="1603886.GCA_001895165_00520"/>
<evidence type="ECO:0000313" key="3">
    <source>
        <dbReference type="EMBL" id="OZG62560.1"/>
    </source>
</evidence>
<evidence type="ECO:0000313" key="4">
    <source>
        <dbReference type="Proteomes" id="UP000216352"/>
    </source>
</evidence>
<dbReference type="RefSeq" id="WP_072724246.1">
    <property type="nucleotide sequence ID" value="NZ_BDIS01000006.1"/>
</dbReference>
<evidence type="ECO:0000259" key="2">
    <source>
        <dbReference type="PROSITE" id="PS51674"/>
    </source>
</evidence>
<keyword evidence="4" id="KW-1185">Reference proteome</keyword>
<protein>
    <submittedName>
        <fullName evidence="3">WhiB family transcriptional regulator</fullName>
    </submittedName>
</protein>
<proteinExistence type="predicted"/>
<dbReference type="PROSITE" id="PS51674">
    <property type="entry name" value="4FE4S_WBL"/>
    <property type="match status" value="1"/>
</dbReference>
<sequence length="143" mass="15746">MSGIEGGVCSGLPLQIQDLMWGPDSIRDVGGQRAMKKTAVLLCDMCPMQYECLATGILSREQHGVAGGMPLKGRRQLRRCAEADGARIGDDDPAPRSALVVWLREHPELVREIRARMNSRRGRQNRAEDQAAWRARHEAAGGD</sequence>